<dbReference type="Proteomes" id="UP000002931">
    <property type="component" value="Unassembled WGS sequence"/>
</dbReference>
<dbReference type="Pfam" id="PF05845">
    <property type="entry name" value="PhnH"/>
    <property type="match status" value="1"/>
</dbReference>
<evidence type="ECO:0000313" key="1">
    <source>
        <dbReference type="EMBL" id="EAQ13344.1"/>
    </source>
</evidence>
<accession>A3VEK6</accession>
<gene>
    <name evidence="1" type="ORF">RB2654_09749</name>
</gene>
<dbReference type="Gene3D" id="3.40.50.11310">
    <property type="entry name" value="Bacterial phosphonate metabolism protein PhnH"/>
    <property type="match status" value="1"/>
</dbReference>
<evidence type="ECO:0000313" key="2">
    <source>
        <dbReference type="Proteomes" id="UP000002931"/>
    </source>
</evidence>
<dbReference type="RefSeq" id="WP_008330999.1">
    <property type="nucleotide sequence ID" value="NZ_CH902578.1"/>
</dbReference>
<dbReference type="InterPro" id="IPR008772">
    <property type="entry name" value="Phosphonate_metab_PhnH"/>
</dbReference>
<dbReference type="InterPro" id="IPR038058">
    <property type="entry name" value="PhnH-like_sp"/>
</dbReference>
<name>A3VEK6_9RHOB</name>
<organism evidence="1 2">
    <name type="scientific">Maritimibacter alkaliphilus HTCC2654</name>
    <dbReference type="NCBI Taxonomy" id="314271"/>
    <lineage>
        <taxon>Bacteria</taxon>
        <taxon>Pseudomonadati</taxon>
        <taxon>Pseudomonadota</taxon>
        <taxon>Alphaproteobacteria</taxon>
        <taxon>Rhodobacterales</taxon>
        <taxon>Roseobacteraceae</taxon>
        <taxon>Maritimibacter</taxon>
    </lineage>
</organism>
<dbReference type="GO" id="GO:0019634">
    <property type="term" value="P:organic phosphonate metabolic process"/>
    <property type="evidence" value="ECO:0007669"/>
    <property type="project" value="InterPro"/>
</dbReference>
<proteinExistence type="predicted"/>
<dbReference type="AlphaFoldDB" id="A3VEK6"/>
<protein>
    <submittedName>
        <fullName evidence="1">Alkylphosphonate utilization protein PhnH</fullName>
    </submittedName>
</protein>
<sequence>MLDDALSGDFADAPREAARAFRAVLDAMARPGKIVDILGGAAPAPISPAAATLMLTLCDGETPLYLAPGHDGAAIRQWIAFHIGAPIVDRENAMFALGNWAALAPQTGFPIGTPEYPDRSATLIVEVDALTSEGAHLTGPGIESEAHLSLPETGFFARNAALFPLGVDCVFTSGSRLAALPRSTRVEDR</sequence>
<dbReference type="SUPFAM" id="SSF159709">
    <property type="entry name" value="PhnH-like"/>
    <property type="match status" value="1"/>
</dbReference>
<dbReference type="NCBIfam" id="TIGR03292">
    <property type="entry name" value="PhnH_redo"/>
    <property type="match status" value="1"/>
</dbReference>
<keyword evidence="2" id="KW-1185">Reference proteome</keyword>
<comment type="caution">
    <text evidence="1">The sequence shown here is derived from an EMBL/GenBank/DDBJ whole genome shotgun (WGS) entry which is preliminary data.</text>
</comment>
<dbReference type="PIRSF" id="PIRSF020680">
    <property type="entry name" value="PhnH"/>
    <property type="match status" value="1"/>
</dbReference>
<dbReference type="eggNOG" id="COG3625">
    <property type="taxonomic scope" value="Bacteria"/>
</dbReference>
<dbReference type="EMBL" id="AAMT01000005">
    <property type="protein sequence ID" value="EAQ13344.1"/>
    <property type="molecule type" value="Genomic_DNA"/>
</dbReference>
<dbReference type="HOGENOM" id="CLU_115317_1_0_5"/>
<dbReference type="STRING" id="314271.RB2654_09749"/>
<dbReference type="OrthoDB" id="9814509at2"/>
<reference evidence="1 2" key="1">
    <citation type="journal article" date="2010" name="J. Bacteriol.">
        <title>Genome sequences of Pelagibaca bermudensis HTCC2601T and Maritimibacter alkaliphilus HTCC2654T, the type strains of two marine Roseobacter genera.</title>
        <authorList>
            <person name="Thrash J.C."/>
            <person name="Cho J.C."/>
            <person name="Ferriera S."/>
            <person name="Johnson J."/>
            <person name="Vergin K.L."/>
            <person name="Giovannoni S.J."/>
        </authorList>
    </citation>
    <scope>NUCLEOTIDE SEQUENCE [LARGE SCALE GENOMIC DNA]</scope>
    <source>
        <strain evidence="1 2">HTCC2654</strain>
    </source>
</reference>